<keyword evidence="3 6" id="KW-0812">Transmembrane</keyword>
<dbReference type="RefSeq" id="WP_294181784.1">
    <property type="nucleotide sequence ID" value="NZ_JBGFFE010000014.1"/>
</dbReference>
<evidence type="ECO:0000256" key="3">
    <source>
        <dbReference type="ARBA" id="ARBA00022692"/>
    </source>
</evidence>
<gene>
    <name evidence="8" type="ORF">AB8S09_10225</name>
</gene>
<dbReference type="InterPro" id="IPR051461">
    <property type="entry name" value="UPF0750_membrane"/>
</dbReference>
<feature type="transmembrane region" description="Helical" evidence="6">
    <location>
        <begin position="48"/>
        <end position="68"/>
    </location>
</feature>
<evidence type="ECO:0000256" key="1">
    <source>
        <dbReference type="ARBA" id="ARBA00004651"/>
    </source>
</evidence>
<dbReference type="PIRSF" id="PIRSF006483">
    <property type="entry name" value="Membrane_protein_YitT"/>
    <property type="match status" value="1"/>
</dbReference>
<dbReference type="Proteomes" id="UP001565220">
    <property type="component" value="Unassembled WGS sequence"/>
</dbReference>
<dbReference type="Gene3D" id="3.30.70.120">
    <property type="match status" value="1"/>
</dbReference>
<sequence length="276" mass="29834">MKQNAWDLAVILFGLFLISFALNAFLAPHKIVPGGVSGLAIVLESVTHIKKSIIMGLFNIPIFIIGLLTLGKKFVLNTALGAFLVPILVELTSSITPFTHDILLSSLLGGVFTGVGVGMLLSKQSSVGGTDTIAKIICKYAHKPVGKVMMSLDMSIVILTCFVFGIEKALYGMVTVYLIGRVTDIYIKGFTDSKSVFIISDKTEEINDLILTKLHGGTTKIEARGGYTDDKRDILMCLVTNTELVKLKRIVREVDVNALVLIQNSYEAYGKGFGAA</sequence>
<proteinExistence type="predicted"/>
<comment type="subcellular location">
    <subcellularLocation>
        <location evidence="1">Cell membrane</location>
        <topology evidence="1">Multi-pass membrane protein</topology>
    </subcellularLocation>
</comment>
<feature type="transmembrane region" description="Helical" evidence="6">
    <location>
        <begin position="156"/>
        <end position="179"/>
    </location>
</feature>
<organism evidence="8 9">
    <name type="scientific">Clostridium lapidicellarium</name>
    <dbReference type="NCBI Taxonomy" id="3240931"/>
    <lineage>
        <taxon>Bacteria</taxon>
        <taxon>Bacillati</taxon>
        <taxon>Bacillota</taxon>
        <taxon>Clostridia</taxon>
        <taxon>Eubacteriales</taxon>
        <taxon>Clostridiaceae</taxon>
        <taxon>Clostridium</taxon>
    </lineage>
</organism>
<name>A0ABV4DYN3_9CLOT</name>
<dbReference type="CDD" id="cd16380">
    <property type="entry name" value="YitT_C"/>
    <property type="match status" value="1"/>
</dbReference>
<accession>A0ABV4DYN3</accession>
<dbReference type="EMBL" id="JBGFFE010000014">
    <property type="protein sequence ID" value="MEY8764010.1"/>
    <property type="molecule type" value="Genomic_DNA"/>
</dbReference>
<dbReference type="InterPro" id="IPR003740">
    <property type="entry name" value="YitT"/>
</dbReference>
<evidence type="ECO:0000313" key="9">
    <source>
        <dbReference type="Proteomes" id="UP001565220"/>
    </source>
</evidence>
<dbReference type="Pfam" id="PF10035">
    <property type="entry name" value="DUF2179"/>
    <property type="match status" value="1"/>
</dbReference>
<dbReference type="PANTHER" id="PTHR33545">
    <property type="entry name" value="UPF0750 MEMBRANE PROTEIN YITT-RELATED"/>
    <property type="match status" value="1"/>
</dbReference>
<evidence type="ECO:0000256" key="2">
    <source>
        <dbReference type="ARBA" id="ARBA00022475"/>
    </source>
</evidence>
<evidence type="ECO:0000259" key="7">
    <source>
        <dbReference type="Pfam" id="PF10035"/>
    </source>
</evidence>
<dbReference type="InterPro" id="IPR019264">
    <property type="entry name" value="DUF2179"/>
</dbReference>
<reference evidence="8 9" key="1">
    <citation type="submission" date="2024-08" db="EMBL/GenBank/DDBJ databases">
        <title>Clostridium lapicellarii sp. nov., and Clostridium renhuaiense sp. nov., two species isolated from the mud in a fermentation cellar used for producing sauce-flavour Chinese liquors.</title>
        <authorList>
            <person name="Yang F."/>
            <person name="Wang H."/>
            <person name="Chen L.Q."/>
            <person name="Zhou N."/>
            <person name="Lu J.J."/>
            <person name="Pu X.X."/>
            <person name="Wan B."/>
            <person name="Wang L."/>
            <person name="Liu S.J."/>
        </authorList>
    </citation>
    <scope>NUCLEOTIDE SEQUENCE [LARGE SCALE GENOMIC DNA]</scope>
    <source>
        <strain evidence="8 9">MT-113</strain>
    </source>
</reference>
<keyword evidence="9" id="KW-1185">Reference proteome</keyword>
<keyword evidence="5 6" id="KW-0472">Membrane</keyword>
<evidence type="ECO:0000256" key="5">
    <source>
        <dbReference type="ARBA" id="ARBA00023136"/>
    </source>
</evidence>
<dbReference type="PANTHER" id="PTHR33545:SF9">
    <property type="entry name" value="UPF0750 MEMBRANE PROTEIN YITE"/>
    <property type="match status" value="1"/>
</dbReference>
<feature type="transmembrane region" description="Helical" evidence="6">
    <location>
        <begin position="102"/>
        <end position="121"/>
    </location>
</feature>
<keyword evidence="2" id="KW-1003">Cell membrane</keyword>
<protein>
    <submittedName>
        <fullName evidence="8">YitT family protein</fullName>
    </submittedName>
</protein>
<evidence type="ECO:0000256" key="6">
    <source>
        <dbReference type="SAM" id="Phobius"/>
    </source>
</evidence>
<evidence type="ECO:0000256" key="4">
    <source>
        <dbReference type="ARBA" id="ARBA00022989"/>
    </source>
</evidence>
<feature type="domain" description="DUF2179" evidence="7">
    <location>
        <begin position="217"/>
        <end position="270"/>
    </location>
</feature>
<comment type="caution">
    <text evidence="8">The sequence shown here is derived from an EMBL/GenBank/DDBJ whole genome shotgun (WGS) entry which is preliminary data.</text>
</comment>
<dbReference type="Pfam" id="PF02588">
    <property type="entry name" value="YitT_membrane"/>
    <property type="match status" value="1"/>
</dbReference>
<keyword evidence="4 6" id="KW-1133">Transmembrane helix</keyword>
<evidence type="ECO:0000313" key="8">
    <source>
        <dbReference type="EMBL" id="MEY8764010.1"/>
    </source>
</evidence>
<dbReference type="InterPro" id="IPR015867">
    <property type="entry name" value="N-reg_PII/ATP_PRibTrfase_C"/>
</dbReference>